<evidence type="ECO:0000313" key="3">
    <source>
        <dbReference type="Proteomes" id="UP001604277"/>
    </source>
</evidence>
<sequence length="121" mass="13635">MLRIKIRQKKVEDISTILGGPLLSLRIWASSTSDKGKSRRRNSLTCVRGPLTRRVVNRAMCMSSRDLRERANRPTPWTDPRKISPLLQNRVGSGPVRPSPKSAPGSELWKENVPATAENYE</sequence>
<dbReference type="Proteomes" id="UP001604277">
    <property type="component" value="Unassembled WGS sequence"/>
</dbReference>
<evidence type="ECO:0000256" key="1">
    <source>
        <dbReference type="SAM" id="MobiDB-lite"/>
    </source>
</evidence>
<reference evidence="3" key="1">
    <citation type="submission" date="2024-07" db="EMBL/GenBank/DDBJ databases">
        <title>Two chromosome-level genome assemblies of Korean endemic species Abeliophyllum distichum and Forsythia ovata (Oleaceae).</title>
        <authorList>
            <person name="Jang H."/>
        </authorList>
    </citation>
    <scope>NUCLEOTIDE SEQUENCE [LARGE SCALE GENOMIC DNA]</scope>
</reference>
<accession>A0ABD1UWN7</accession>
<name>A0ABD1UWN7_9LAMI</name>
<evidence type="ECO:0000313" key="2">
    <source>
        <dbReference type="EMBL" id="KAL2529470.1"/>
    </source>
</evidence>
<comment type="caution">
    <text evidence="2">The sequence shown here is derived from an EMBL/GenBank/DDBJ whole genome shotgun (WGS) entry which is preliminary data.</text>
</comment>
<proteinExistence type="predicted"/>
<dbReference type="AlphaFoldDB" id="A0ABD1UWN7"/>
<feature type="region of interest" description="Disordered" evidence="1">
    <location>
        <begin position="63"/>
        <end position="121"/>
    </location>
</feature>
<keyword evidence="3" id="KW-1185">Reference proteome</keyword>
<organism evidence="2 3">
    <name type="scientific">Forsythia ovata</name>
    <dbReference type="NCBI Taxonomy" id="205694"/>
    <lineage>
        <taxon>Eukaryota</taxon>
        <taxon>Viridiplantae</taxon>
        <taxon>Streptophyta</taxon>
        <taxon>Embryophyta</taxon>
        <taxon>Tracheophyta</taxon>
        <taxon>Spermatophyta</taxon>
        <taxon>Magnoliopsida</taxon>
        <taxon>eudicotyledons</taxon>
        <taxon>Gunneridae</taxon>
        <taxon>Pentapetalae</taxon>
        <taxon>asterids</taxon>
        <taxon>lamiids</taxon>
        <taxon>Lamiales</taxon>
        <taxon>Oleaceae</taxon>
        <taxon>Forsythieae</taxon>
        <taxon>Forsythia</taxon>
    </lineage>
</organism>
<protein>
    <submittedName>
        <fullName evidence="2">Uncharacterized protein</fullName>
    </submittedName>
</protein>
<gene>
    <name evidence="2" type="ORF">Fot_22071</name>
</gene>
<dbReference type="EMBL" id="JBFOLJ010000006">
    <property type="protein sequence ID" value="KAL2529470.1"/>
    <property type="molecule type" value="Genomic_DNA"/>
</dbReference>